<evidence type="ECO:0000313" key="3">
    <source>
        <dbReference type="Proteomes" id="UP001476798"/>
    </source>
</evidence>
<dbReference type="Gene3D" id="6.10.140.680">
    <property type="match status" value="1"/>
</dbReference>
<protein>
    <submittedName>
        <fullName evidence="2">T-lymphoma invasion and metastasis-inducing protein 2</fullName>
    </submittedName>
</protein>
<dbReference type="Proteomes" id="UP001476798">
    <property type="component" value="Unassembled WGS sequence"/>
</dbReference>
<comment type="caution">
    <text evidence="2">The sequence shown here is derived from an EMBL/GenBank/DDBJ whole genome shotgun (WGS) entry which is preliminary data.</text>
</comment>
<reference evidence="2 3" key="1">
    <citation type="submission" date="2021-06" db="EMBL/GenBank/DDBJ databases">
        <authorList>
            <person name="Palmer J.M."/>
        </authorList>
    </citation>
    <scope>NUCLEOTIDE SEQUENCE [LARGE SCALE GENOMIC DNA]</scope>
    <source>
        <strain evidence="2 3">GA_2019</strain>
        <tissue evidence="2">Muscle</tissue>
    </source>
</reference>
<dbReference type="PANTHER" id="PTHR46001">
    <property type="entry name" value="TIAM (MAMMALIAN TUMOR INVASION AND METASTASIS FACTOR) HOMOLOG"/>
    <property type="match status" value="1"/>
</dbReference>
<evidence type="ECO:0000259" key="1">
    <source>
        <dbReference type="Pfam" id="PF18385"/>
    </source>
</evidence>
<sequence>KYLCFLKSICPASFMPCMLQSVNKPVLTLALCLSPFRQATNQTDLENWVTAMHSASAALLARRQGKEDTLRLLRCQSRSLLHKIDMDGKMKKMAELQLSIIKDQKNRRAIQQWEHNLEKLNLDLFRLRCYLSSLQGSELPNPKSLLAVASRPSKATLGRLGVFSVSSFHALVGISSVCSREEGTLQRRCSLTPALISAQLRPSCFTL</sequence>
<proteinExistence type="predicted"/>
<dbReference type="Pfam" id="PF18385">
    <property type="entry name" value="Tiam_CC_Ex"/>
    <property type="match status" value="1"/>
</dbReference>
<accession>A0ABV0NGZ5</accession>
<dbReference type="InterPro" id="IPR040655">
    <property type="entry name" value="TIAM1_CC-Ex"/>
</dbReference>
<feature type="non-terminal residue" evidence="2">
    <location>
        <position position="1"/>
    </location>
</feature>
<keyword evidence="3" id="KW-1185">Reference proteome</keyword>
<gene>
    <name evidence="2" type="primary">TIAM2</name>
    <name evidence="2" type="ORF">GOODEAATRI_002758</name>
</gene>
<organism evidence="2 3">
    <name type="scientific">Goodea atripinnis</name>
    <dbReference type="NCBI Taxonomy" id="208336"/>
    <lineage>
        <taxon>Eukaryota</taxon>
        <taxon>Metazoa</taxon>
        <taxon>Chordata</taxon>
        <taxon>Craniata</taxon>
        <taxon>Vertebrata</taxon>
        <taxon>Euteleostomi</taxon>
        <taxon>Actinopterygii</taxon>
        <taxon>Neopterygii</taxon>
        <taxon>Teleostei</taxon>
        <taxon>Neoteleostei</taxon>
        <taxon>Acanthomorphata</taxon>
        <taxon>Ovalentaria</taxon>
        <taxon>Atherinomorphae</taxon>
        <taxon>Cyprinodontiformes</taxon>
        <taxon>Goodeidae</taxon>
        <taxon>Goodea</taxon>
    </lineage>
</organism>
<name>A0ABV0NGZ5_9TELE</name>
<feature type="domain" description="TIAM1 CC-Ex" evidence="1">
    <location>
        <begin position="82"/>
        <end position="172"/>
    </location>
</feature>
<dbReference type="EMBL" id="JAHRIO010040081">
    <property type="protein sequence ID" value="MEQ2170680.1"/>
    <property type="molecule type" value="Genomic_DNA"/>
</dbReference>
<evidence type="ECO:0000313" key="2">
    <source>
        <dbReference type="EMBL" id="MEQ2170680.1"/>
    </source>
</evidence>
<dbReference type="InterPro" id="IPR043537">
    <property type="entry name" value="Tiam1/Tiam2/Sif"/>
</dbReference>
<dbReference type="PANTHER" id="PTHR46001:SF5">
    <property type="entry name" value="RHO GUANINE NUCLEOTIDE EXCHANGE FACTOR TIAM2"/>
    <property type="match status" value="1"/>
</dbReference>